<protein>
    <submittedName>
        <fullName evidence="2">Major tail protein</fullName>
    </submittedName>
</protein>
<reference evidence="2" key="1">
    <citation type="submission" date="2023-10" db="EMBL/GenBank/DDBJ databases">
        <title>Two new lytic phages for Micrococcus sp. strain 1402.</title>
        <authorList>
            <person name="Petrzik K."/>
        </authorList>
    </citation>
    <scope>NUCLEOTIDE SEQUENCE</scope>
</reference>
<name>A0AAU6R652_9CAUD</name>
<dbReference type="InterPro" id="IPR002909">
    <property type="entry name" value="IPT_dom"/>
</dbReference>
<organism evidence="2">
    <name type="scientific">Micrococcus phage Kurnik</name>
    <dbReference type="NCBI Taxonomy" id="3092208"/>
    <lineage>
        <taxon>Viruses</taxon>
        <taxon>Duplodnaviria</taxon>
        <taxon>Heunggongvirae</taxon>
        <taxon>Uroviricota</taxon>
        <taxon>Caudoviricetes</taxon>
    </lineage>
</organism>
<dbReference type="InterPro" id="IPR014756">
    <property type="entry name" value="Ig_E-set"/>
</dbReference>
<feature type="domain" description="IPT/TIG" evidence="1">
    <location>
        <begin position="190"/>
        <end position="260"/>
    </location>
</feature>
<sequence>MSLDVTALPYGIRDIKLTPYTDAAGTILASTSIDLPNARTLSFDDTEEFQELRGDDRVVAVHGNGAAVEWEMESGGLPFEAFRAMGGGTITESGAEGNQQKVYAKKVTDQRPYFKIEGQAISDSGGDVHVILHRCKATGSLSGEFSDGEFFLTSADGQALAMPNGPTEDEIYRFIHNEVVTPIAGAGNSPMVATITPEGAAAGDVVTITGGNFTGVSAVTFDGTAGTNISVLTDGVIVVTLPAGSAGEVDVIVTSAAGNSPAFQYTRA</sequence>
<evidence type="ECO:0000259" key="1">
    <source>
        <dbReference type="Pfam" id="PF01833"/>
    </source>
</evidence>
<accession>A0AAU6R652</accession>
<dbReference type="Gene3D" id="2.60.40.10">
    <property type="entry name" value="Immunoglobulins"/>
    <property type="match status" value="1"/>
</dbReference>
<proteinExistence type="predicted"/>
<dbReference type="SUPFAM" id="SSF81296">
    <property type="entry name" value="E set domains"/>
    <property type="match status" value="1"/>
</dbReference>
<dbReference type="Pfam" id="PF01833">
    <property type="entry name" value="TIG"/>
    <property type="match status" value="1"/>
</dbReference>
<dbReference type="InterPro" id="IPR013783">
    <property type="entry name" value="Ig-like_fold"/>
</dbReference>
<evidence type="ECO:0000313" key="2">
    <source>
        <dbReference type="EMBL" id="WZE63468.1"/>
    </source>
</evidence>
<dbReference type="EMBL" id="OR756649">
    <property type="protein sequence ID" value="WZE63468.1"/>
    <property type="molecule type" value="Genomic_DNA"/>
</dbReference>